<protein>
    <submittedName>
        <fullName evidence="1">Uncharacterized protein</fullName>
    </submittedName>
</protein>
<accession>A0AAV3SWT3</accession>
<reference evidence="1" key="2">
    <citation type="submission" date="2023-12" db="EMBL/GenBank/DDBJ databases">
        <authorList>
            <person name="Sun Q."/>
            <person name="Inoue M."/>
        </authorList>
    </citation>
    <scope>NUCLEOTIDE SEQUENCE</scope>
    <source>
        <strain evidence="1">JCM 14265</strain>
    </source>
</reference>
<sequence>MAALPELRDAVRLVRVRVLTGRRALSVSEADLVRVTGGAEASYFARALQKRLATAETLALPVPVEAAPAASASPAAFISPAAVTSPVTSTPLTGRTTAR</sequence>
<reference evidence="1" key="1">
    <citation type="journal article" date="2014" name="Int. J. Syst. Evol. Microbiol.">
        <title>Complete genome sequence of Corynebacterium casei LMG S-19264T (=DSM 44701T), isolated from a smear-ripened cheese.</title>
        <authorList>
            <consortium name="US DOE Joint Genome Institute (JGI-PGF)"/>
            <person name="Walter F."/>
            <person name="Albersmeier A."/>
            <person name="Kalinowski J."/>
            <person name="Ruckert C."/>
        </authorList>
    </citation>
    <scope>NUCLEOTIDE SEQUENCE</scope>
    <source>
        <strain evidence="1">JCM 14265</strain>
    </source>
</reference>
<gene>
    <name evidence="1" type="ORF">GCM10008994_29760</name>
</gene>
<dbReference type="Proteomes" id="UP001501425">
    <property type="component" value="Unassembled WGS sequence"/>
</dbReference>
<dbReference type="EMBL" id="BAAADQ010000015">
    <property type="protein sequence ID" value="GAA0552806.1"/>
    <property type="molecule type" value="Genomic_DNA"/>
</dbReference>
<proteinExistence type="predicted"/>
<comment type="caution">
    <text evidence="1">The sequence shown here is derived from an EMBL/GenBank/DDBJ whole genome shotgun (WGS) entry which is preliminary data.</text>
</comment>
<evidence type="ECO:0000313" key="1">
    <source>
        <dbReference type="EMBL" id="GAA0552806.1"/>
    </source>
</evidence>
<dbReference type="AlphaFoldDB" id="A0AAV3SWT3"/>
<organism evidence="1 2">
    <name type="scientific">Halorubrum ejinorense</name>
    <dbReference type="NCBI Taxonomy" id="425309"/>
    <lineage>
        <taxon>Archaea</taxon>
        <taxon>Methanobacteriati</taxon>
        <taxon>Methanobacteriota</taxon>
        <taxon>Stenosarchaea group</taxon>
        <taxon>Halobacteria</taxon>
        <taxon>Halobacteriales</taxon>
        <taxon>Haloferacaceae</taxon>
        <taxon>Halorubrum</taxon>
    </lineage>
</organism>
<evidence type="ECO:0000313" key="2">
    <source>
        <dbReference type="Proteomes" id="UP001501425"/>
    </source>
</evidence>
<name>A0AAV3SWT3_9EURY</name>